<dbReference type="PANTHER" id="PTHR11432">
    <property type="entry name" value="NADH DEHYDROGENASE SUBUNIT 1"/>
    <property type="match status" value="1"/>
</dbReference>
<feature type="transmembrane region" description="Helical" evidence="5">
    <location>
        <begin position="356"/>
        <end position="375"/>
    </location>
</feature>
<evidence type="ECO:0000256" key="4">
    <source>
        <dbReference type="ARBA" id="ARBA00023136"/>
    </source>
</evidence>
<keyword evidence="7" id="KW-0560">Oxidoreductase</keyword>
<evidence type="ECO:0000256" key="1">
    <source>
        <dbReference type="ARBA" id="ARBA00004141"/>
    </source>
</evidence>
<dbReference type="GO" id="GO:0009060">
    <property type="term" value="P:aerobic respiration"/>
    <property type="evidence" value="ECO:0007669"/>
    <property type="project" value="TreeGrafter"/>
</dbReference>
<dbReference type="InterPro" id="IPR001694">
    <property type="entry name" value="NADH_UbQ_OxRdtase_su1/FPO"/>
</dbReference>
<feature type="transmembrane region" description="Helical" evidence="5">
    <location>
        <begin position="328"/>
        <end position="350"/>
    </location>
</feature>
<dbReference type="HAMAP" id="MF_01350">
    <property type="entry name" value="NDH1_NuoH"/>
    <property type="match status" value="1"/>
</dbReference>
<evidence type="ECO:0000256" key="3">
    <source>
        <dbReference type="ARBA" id="ARBA00022989"/>
    </source>
</evidence>
<dbReference type="Pfam" id="PF00146">
    <property type="entry name" value="NADHdh"/>
    <property type="match status" value="1"/>
</dbReference>
<feature type="transmembrane region" description="Helical" evidence="5">
    <location>
        <begin position="203"/>
        <end position="221"/>
    </location>
</feature>
<keyword evidence="5" id="KW-1003">Cell membrane</keyword>
<keyword evidence="5" id="KW-0874">Quinone</keyword>
<keyword evidence="5" id="KW-1278">Translocase</keyword>
<gene>
    <name evidence="7" type="primary">nqo8</name>
    <name evidence="5" type="synonym">nuoH</name>
    <name evidence="7" type="ORF">I41_14800</name>
</gene>
<dbReference type="GO" id="GO:0005886">
    <property type="term" value="C:plasma membrane"/>
    <property type="evidence" value="ECO:0007669"/>
    <property type="project" value="UniProtKB-SubCell"/>
</dbReference>
<feature type="transmembrane region" description="Helical" evidence="5">
    <location>
        <begin position="114"/>
        <end position="144"/>
    </location>
</feature>
<keyword evidence="5 6" id="KW-0520">NAD</keyword>
<reference evidence="7 8" key="1">
    <citation type="submission" date="2019-02" db="EMBL/GenBank/DDBJ databases">
        <title>Deep-cultivation of Planctomycetes and their phenomic and genomic characterization uncovers novel biology.</title>
        <authorList>
            <person name="Wiegand S."/>
            <person name="Jogler M."/>
            <person name="Boedeker C."/>
            <person name="Pinto D."/>
            <person name="Vollmers J."/>
            <person name="Rivas-Marin E."/>
            <person name="Kohn T."/>
            <person name="Peeters S.H."/>
            <person name="Heuer A."/>
            <person name="Rast P."/>
            <person name="Oberbeckmann S."/>
            <person name="Bunk B."/>
            <person name="Jeske O."/>
            <person name="Meyerdierks A."/>
            <person name="Storesund J.E."/>
            <person name="Kallscheuer N."/>
            <person name="Luecker S."/>
            <person name="Lage O.M."/>
            <person name="Pohl T."/>
            <person name="Merkel B.J."/>
            <person name="Hornburger P."/>
            <person name="Mueller R.-W."/>
            <person name="Bruemmer F."/>
            <person name="Labrenz M."/>
            <person name="Spormann A.M."/>
            <person name="Op den Camp H."/>
            <person name="Overmann J."/>
            <person name="Amann R."/>
            <person name="Jetten M.S.M."/>
            <person name="Mascher T."/>
            <person name="Medema M.H."/>
            <person name="Devos D.P."/>
            <person name="Kaster A.-K."/>
            <person name="Ovreas L."/>
            <person name="Rohde M."/>
            <person name="Galperin M.Y."/>
            <person name="Jogler C."/>
        </authorList>
    </citation>
    <scope>NUCLEOTIDE SEQUENCE [LARGE SCALE GENOMIC DNA]</scope>
    <source>
        <strain evidence="7 8">I41</strain>
    </source>
</reference>
<proteinExistence type="inferred from homology"/>
<evidence type="ECO:0000313" key="8">
    <source>
        <dbReference type="Proteomes" id="UP000317909"/>
    </source>
</evidence>
<comment type="similarity">
    <text evidence="5 6">Belongs to the complex I subunit 1 family.</text>
</comment>
<evidence type="ECO:0000256" key="6">
    <source>
        <dbReference type="RuleBase" id="RU000471"/>
    </source>
</evidence>
<dbReference type="Proteomes" id="UP000317909">
    <property type="component" value="Chromosome"/>
</dbReference>
<evidence type="ECO:0000256" key="5">
    <source>
        <dbReference type="HAMAP-Rule" id="MF_01350"/>
    </source>
</evidence>
<evidence type="ECO:0000256" key="2">
    <source>
        <dbReference type="ARBA" id="ARBA00022692"/>
    </source>
</evidence>
<keyword evidence="4 5" id="KW-0472">Membrane</keyword>
<name>A0A517TVC4_9BACT</name>
<keyword evidence="8" id="KW-1185">Reference proteome</keyword>
<comment type="subcellular location">
    <subcellularLocation>
        <location evidence="5 6">Cell membrane</location>
        <topology evidence="5 6">Multi-pass membrane protein</topology>
    </subcellularLocation>
    <subcellularLocation>
        <location evidence="1">Membrane</location>
        <topology evidence="1">Multi-pass membrane protein</topology>
    </subcellularLocation>
</comment>
<dbReference type="PROSITE" id="PS00668">
    <property type="entry name" value="COMPLEX1_ND1_2"/>
    <property type="match status" value="1"/>
</dbReference>
<feature type="transmembrane region" description="Helical" evidence="5">
    <location>
        <begin position="165"/>
        <end position="183"/>
    </location>
</feature>
<dbReference type="NCBIfam" id="NF004741">
    <property type="entry name" value="PRK06076.1-2"/>
    <property type="match status" value="1"/>
</dbReference>
<comment type="function">
    <text evidence="5">NDH-1 shuttles electrons from NADH, via FMN and iron-sulfur (Fe-S) centers, to quinones in the respiratory chain. The immediate electron acceptor for the enzyme in this species is believed to be ubiquinone. Couples the redox reaction to proton translocation (for every two electrons transferred, four hydrogen ions are translocated across the cytoplasmic membrane), and thus conserves the redox energy in a proton gradient. This subunit may bind ubiquinone.</text>
</comment>
<keyword evidence="2 5" id="KW-0812">Transmembrane</keyword>
<protein>
    <recommendedName>
        <fullName evidence="5">NADH-quinone oxidoreductase subunit H</fullName>
        <ecNumber evidence="5">7.1.1.-</ecNumber>
    </recommendedName>
    <alternativeName>
        <fullName evidence="5">NADH dehydrogenase I subunit H</fullName>
    </alternativeName>
    <alternativeName>
        <fullName evidence="5">NDH-1 subunit H</fullName>
    </alternativeName>
</protein>
<comment type="catalytic activity">
    <reaction evidence="5">
        <text>a quinone + NADH + 5 H(+)(in) = a quinol + NAD(+) + 4 H(+)(out)</text>
        <dbReference type="Rhea" id="RHEA:57888"/>
        <dbReference type="ChEBI" id="CHEBI:15378"/>
        <dbReference type="ChEBI" id="CHEBI:24646"/>
        <dbReference type="ChEBI" id="CHEBI:57540"/>
        <dbReference type="ChEBI" id="CHEBI:57945"/>
        <dbReference type="ChEBI" id="CHEBI:132124"/>
    </reaction>
</comment>
<keyword evidence="3 5" id="KW-1133">Transmembrane helix</keyword>
<dbReference type="EC" id="7.1.1.-" evidence="5"/>
<sequence length="395" mass="43419">MDKIFEYIPQGLIITLVAIVAAVGAMLGVISYLILLERKLSAWMQDRRGPNRVGPMGIFQPFADGAKFLLKEDVIPANADKVLFLAAPGIGLLTTMLAFAVVPYGPVGAAGAPWFLRFIIVPGVDIGIVFIFAVTSLAVYGVILGGWASNNKYSALGSLRASAQVISYEIPLGMSVLGIALLGSTLDIEKILTQQASGGFWSWYFWTQPLACLIFFTSAMAEANRLPFDLSECEQELVGGFHTEYSSMKFALFFLGEYTHVITTSFLTAILFFGGWHFPWIATAESAYAGAWIVKLLVLLAKVFMVIVLIMLLRWTIPRFRFDQLMNLSWKALIPLSLANMLSVMTVLQFGWDRWLLGPISIGLFVLAGVISVGFKRAEIRHRPSAAELSQQLVT</sequence>
<feature type="transmembrane region" description="Helical" evidence="5">
    <location>
        <begin position="250"/>
        <end position="273"/>
    </location>
</feature>
<dbReference type="RefSeq" id="WP_145431893.1">
    <property type="nucleotide sequence ID" value="NZ_CP036339.1"/>
</dbReference>
<organism evidence="7 8">
    <name type="scientific">Lacipirellula limnantheis</name>
    <dbReference type="NCBI Taxonomy" id="2528024"/>
    <lineage>
        <taxon>Bacteria</taxon>
        <taxon>Pseudomonadati</taxon>
        <taxon>Planctomycetota</taxon>
        <taxon>Planctomycetia</taxon>
        <taxon>Pirellulales</taxon>
        <taxon>Lacipirellulaceae</taxon>
        <taxon>Lacipirellula</taxon>
    </lineage>
</organism>
<dbReference type="GO" id="GO:0048038">
    <property type="term" value="F:quinone binding"/>
    <property type="evidence" value="ECO:0007669"/>
    <property type="project" value="UniProtKB-KW"/>
</dbReference>
<feature type="transmembrane region" description="Helical" evidence="5">
    <location>
        <begin position="12"/>
        <end position="35"/>
    </location>
</feature>
<comment type="subunit">
    <text evidence="5">NDH-1 is composed of 14 different subunits. Subunits NuoA, H, J, K, L, M, N constitute the membrane sector of the complex.</text>
</comment>
<dbReference type="OrthoDB" id="9803734at2"/>
<dbReference type="AlphaFoldDB" id="A0A517TVC4"/>
<dbReference type="KEGG" id="llh:I41_14800"/>
<dbReference type="InterPro" id="IPR018086">
    <property type="entry name" value="NADH_UbQ_OxRdtase_su1_CS"/>
</dbReference>
<accession>A0A517TVC4</accession>
<dbReference type="GO" id="GO:0016655">
    <property type="term" value="F:oxidoreductase activity, acting on NAD(P)H, quinone or similar compound as acceptor"/>
    <property type="evidence" value="ECO:0007669"/>
    <property type="project" value="UniProtKB-UniRule"/>
</dbReference>
<dbReference type="EMBL" id="CP036339">
    <property type="protein sequence ID" value="QDT72308.1"/>
    <property type="molecule type" value="Genomic_DNA"/>
</dbReference>
<feature type="transmembrane region" description="Helical" evidence="5">
    <location>
        <begin position="293"/>
        <end position="316"/>
    </location>
</feature>
<feature type="transmembrane region" description="Helical" evidence="5">
    <location>
        <begin position="82"/>
        <end position="102"/>
    </location>
</feature>
<dbReference type="PANTHER" id="PTHR11432:SF3">
    <property type="entry name" value="NADH-UBIQUINONE OXIDOREDUCTASE CHAIN 1"/>
    <property type="match status" value="1"/>
</dbReference>
<dbReference type="GO" id="GO:0003954">
    <property type="term" value="F:NADH dehydrogenase activity"/>
    <property type="evidence" value="ECO:0007669"/>
    <property type="project" value="TreeGrafter"/>
</dbReference>
<evidence type="ECO:0000313" key="7">
    <source>
        <dbReference type="EMBL" id="QDT72308.1"/>
    </source>
</evidence>
<keyword evidence="5" id="KW-0830">Ubiquinone</keyword>